<dbReference type="InterPro" id="IPR008331">
    <property type="entry name" value="Ferritin_DPS_dom"/>
</dbReference>
<dbReference type="EMBL" id="VKID01000001">
    <property type="protein sequence ID" value="TRY00348.1"/>
    <property type="molecule type" value="Genomic_DNA"/>
</dbReference>
<dbReference type="RefSeq" id="WP_012242155.1">
    <property type="nucleotide sequence ID" value="NZ_JACAOE010000001.1"/>
</dbReference>
<comment type="caution">
    <text evidence="5">The sequence shown here is derived from an EMBL/GenBank/DDBJ whole genome shotgun (WGS) entry which is preliminary data.</text>
</comment>
<dbReference type="PROSITE" id="PS00818">
    <property type="entry name" value="DPS_1"/>
    <property type="match status" value="1"/>
</dbReference>
<gene>
    <name evidence="5" type="ORF">FNV44_04670</name>
</gene>
<accession>A0A553IJJ1</accession>
<evidence type="ECO:0000256" key="1">
    <source>
        <dbReference type="ARBA" id="ARBA00009497"/>
    </source>
</evidence>
<sequence length="144" mass="16532">MNNQLHNGLNQQVANLATLFTKLHHFHWFIEGKGFFTLHEKFESLYDEVNELYDAFAERLIIIGGKPASTLSAYLKLTTLKETETLDSKLMVDELVDDLKQLVTEFKALTKESQSQEDEQTADMLIGAVASFEKHIWMFSAFNK</sequence>
<keyword evidence="3" id="KW-0175">Coiled coil</keyword>
<dbReference type="SUPFAM" id="SSF47240">
    <property type="entry name" value="Ferritin-like"/>
    <property type="match status" value="1"/>
</dbReference>
<evidence type="ECO:0000256" key="2">
    <source>
        <dbReference type="RuleBase" id="RU003875"/>
    </source>
</evidence>
<dbReference type="InterPro" id="IPR002177">
    <property type="entry name" value="DPS_DNA-bd"/>
</dbReference>
<name>A0A553IJJ1_ACHLA</name>
<evidence type="ECO:0000313" key="5">
    <source>
        <dbReference type="EMBL" id="TRY00348.1"/>
    </source>
</evidence>
<feature type="domain" description="Ferritin/DPS" evidence="4">
    <location>
        <begin position="8"/>
        <end position="142"/>
    </location>
</feature>
<dbReference type="PANTHER" id="PTHR42932:SF1">
    <property type="entry name" value="GENERAL STRESS PROTEIN 20U"/>
    <property type="match status" value="1"/>
</dbReference>
<dbReference type="Proteomes" id="UP000315938">
    <property type="component" value="Unassembled WGS sequence"/>
</dbReference>
<dbReference type="PRINTS" id="PR01346">
    <property type="entry name" value="HELNAPAPROT"/>
</dbReference>
<dbReference type="PANTHER" id="PTHR42932">
    <property type="entry name" value="GENERAL STRESS PROTEIN 20U"/>
    <property type="match status" value="1"/>
</dbReference>
<evidence type="ECO:0000259" key="4">
    <source>
        <dbReference type="Pfam" id="PF00210"/>
    </source>
</evidence>
<reference evidence="5 6" key="1">
    <citation type="submission" date="2019-07" db="EMBL/GenBank/DDBJ databases">
        <title>Genome sequence of Acholeplasma laidlawii strain with increased resistance to erythromycin.</title>
        <authorList>
            <person name="Medvedeva E.S."/>
            <person name="Baranova N.B."/>
            <person name="Siniagina M.N."/>
            <person name="Mouzykantov A."/>
            <person name="Chernova O.A."/>
            <person name="Chernov V.M."/>
        </authorList>
    </citation>
    <scope>NUCLEOTIDE SEQUENCE [LARGE SCALE GENOMIC DNA]</scope>
    <source>
        <strain evidence="5 6">PG8REry</strain>
    </source>
</reference>
<dbReference type="Pfam" id="PF00210">
    <property type="entry name" value="Ferritin"/>
    <property type="match status" value="1"/>
</dbReference>
<dbReference type="PIRSF" id="PIRSF005900">
    <property type="entry name" value="Dps"/>
    <property type="match status" value="1"/>
</dbReference>
<protein>
    <submittedName>
        <fullName evidence="5">DNA starvation/stationary phase protection protein</fullName>
    </submittedName>
</protein>
<dbReference type="AlphaFoldDB" id="A0A553IJJ1"/>
<evidence type="ECO:0000256" key="3">
    <source>
        <dbReference type="SAM" id="Coils"/>
    </source>
</evidence>
<comment type="similarity">
    <text evidence="1 2">Belongs to the Dps family.</text>
</comment>
<dbReference type="CDD" id="cd01043">
    <property type="entry name" value="DPS"/>
    <property type="match status" value="1"/>
</dbReference>
<proteinExistence type="inferred from homology"/>
<dbReference type="GO" id="GO:0016722">
    <property type="term" value="F:oxidoreductase activity, acting on metal ions"/>
    <property type="evidence" value="ECO:0007669"/>
    <property type="project" value="InterPro"/>
</dbReference>
<organism evidence="5 6">
    <name type="scientific">Acholeplasma laidlawii</name>
    <dbReference type="NCBI Taxonomy" id="2148"/>
    <lineage>
        <taxon>Bacteria</taxon>
        <taxon>Bacillati</taxon>
        <taxon>Mycoplasmatota</taxon>
        <taxon>Mollicutes</taxon>
        <taxon>Acholeplasmatales</taxon>
        <taxon>Acholeplasmataceae</taxon>
        <taxon>Acholeplasma</taxon>
    </lineage>
</organism>
<evidence type="ECO:0000313" key="6">
    <source>
        <dbReference type="Proteomes" id="UP000315938"/>
    </source>
</evidence>
<dbReference type="GO" id="GO:0008199">
    <property type="term" value="F:ferric iron binding"/>
    <property type="evidence" value="ECO:0007669"/>
    <property type="project" value="InterPro"/>
</dbReference>
<feature type="coiled-coil region" evidence="3">
    <location>
        <begin position="92"/>
        <end position="119"/>
    </location>
</feature>
<dbReference type="InterPro" id="IPR009078">
    <property type="entry name" value="Ferritin-like_SF"/>
</dbReference>
<dbReference type="GeneID" id="41338389"/>
<dbReference type="Gene3D" id="1.20.1260.10">
    <property type="match status" value="1"/>
</dbReference>
<dbReference type="InterPro" id="IPR023188">
    <property type="entry name" value="DPS_DNA-bd_CS"/>
</dbReference>
<dbReference type="InterPro" id="IPR012347">
    <property type="entry name" value="Ferritin-like"/>
</dbReference>
<dbReference type="OMA" id="YLQTHNF"/>